<gene>
    <name evidence="1" type="ORF">NM688_g1943</name>
</gene>
<reference evidence="1" key="1">
    <citation type="submission" date="2022-07" db="EMBL/GenBank/DDBJ databases">
        <title>Genome Sequence of Phlebia brevispora.</title>
        <authorList>
            <person name="Buettner E."/>
        </authorList>
    </citation>
    <scope>NUCLEOTIDE SEQUENCE</scope>
    <source>
        <strain evidence="1">MPL23</strain>
    </source>
</reference>
<organism evidence="1 2">
    <name type="scientific">Phlebia brevispora</name>
    <dbReference type="NCBI Taxonomy" id="194682"/>
    <lineage>
        <taxon>Eukaryota</taxon>
        <taxon>Fungi</taxon>
        <taxon>Dikarya</taxon>
        <taxon>Basidiomycota</taxon>
        <taxon>Agaricomycotina</taxon>
        <taxon>Agaricomycetes</taxon>
        <taxon>Polyporales</taxon>
        <taxon>Meruliaceae</taxon>
        <taxon>Phlebia</taxon>
    </lineage>
</organism>
<accession>A0ACC1TA02</accession>
<protein>
    <submittedName>
        <fullName evidence="1">Uncharacterized protein</fullName>
    </submittedName>
</protein>
<dbReference type="Proteomes" id="UP001148662">
    <property type="component" value="Unassembled WGS sequence"/>
</dbReference>
<proteinExistence type="predicted"/>
<comment type="caution">
    <text evidence="1">The sequence shown here is derived from an EMBL/GenBank/DDBJ whole genome shotgun (WGS) entry which is preliminary data.</text>
</comment>
<evidence type="ECO:0000313" key="1">
    <source>
        <dbReference type="EMBL" id="KAJ3556594.1"/>
    </source>
</evidence>
<evidence type="ECO:0000313" key="2">
    <source>
        <dbReference type="Proteomes" id="UP001148662"/>
    </source>
</evidence>
<sequence length="383" mass="42040">MAMTATANTANVALSRPNAMSALSEVKSISDDAGMQSGAQTVLQDVLALVPPTMLPLEDHEILVKVEAMLQDPSDWKYIDLVTQEPTHKTHGRDFSGIVVEVGKDARDVGVSVGDQVAGSSAMAHDSSELPVEMGGTHSPTKPPSSPILTAAQRPSSPSPRRARAPTMTQHNSRSIVLPTPEILSGVAGGAHYAGAFTTHDKHVHPAQVEKHKRSLSMNADDPLVEEKYHDVVHDLQELFCGRPTLAILERRWRRDAVLEDPWSKCVGFGEVAAHFFALSKICSQSERLATRIVSASLKPNRLIFSQTQAYTLRWIGSRKVISSFVVVELDDDLKIIRLVDQWNGEDPPARWYSLWWRILSAKIAPWFVHVPRHPASGSNAQV</sequence>
<keyword evidence="2" id="KW-1185">Reference proteome</keyword>
<name>A0ACC1TA02_9APHY</name>
<dbReference type="EMBL" id="JANHOG010000228">
    <property type="protein sequence ID" value="KAJ3556594.1"/>
    <property type="molecule type" value="Genomic_DNA"/>
</dbReference>